<feature type="transmembrane region" description="Helical" evidence="2">
    <location>
        <begin position="894"/>
        <end position="919"/>
    </location>
</feature>
<dbReference type="PANTHER" id="PTHR32063:SF0">
    <property type="entry name" value="SWARMING MOTILITY PROTEIN SWRC"/>
    <property type="match status" value="1"/>
</dbReference>
<evidence type="ECO:0000256" key="2">
    <source>
        <dbReference type="SAM" id="Phobius"/>
    </source>
</evidence>
<feature type="coiled-coil region" evidence="1">
    <location>
        <begin position="656"/>
        <end position="693"/>
    </location>
</feature>
<dbReference type="InterPro" id="IPR027463">
    <property type="entry name" value="AcrB_DN_DC_subdom"/>
</dbReference>
<keyword evidence="2" id="KW-0472">Membrane</keyword>
<feature type="transmembrane region" description="Helical" evidence="2">
    <location>
        <begin position="842"/>
        <end position="861"/>
    </location>
</feature>
<dbReference type="Gene3D" id="3.30.70.1430">
    <property type="entry name" value="Multidrug efflux transporter AcrB pore domain"/>
    <property type="match status" value="2"/>
</dbReference>
<comment type="caution">
    <text evidence="3">The sequence shown here is derived from an EMBL/GenBank/DDBJ whole genome shotgun (WGS) entry which is preliminary data.</text>
</comment>
<dbReference type="InterPro" id="IPR001036">
    <property type="entry name" value="Acrflvin-R"/>
</dbReference>
<dbReference type="Proteomes" id="UP001597541">
    <property type="component" value="Unassembled WGS sequence"/>
</dbReference>
<feature type="transmembrane region" description="Helical" evidence="2">
    <location>
        <begin position="971"/>
        <end position="994"/>
    </location>
</feature>
<dbReference type="PRINTS" id="PR00702">
    <property type="entry name" value="ACRIFLAVINRP"/>
</dbReference>
<dbReference type="Gene3D" id="3.30.70.1320">
    <property type="entry name" value="Multidrug efflux transporter AcrB pore domain like"/>
    <property type="match status" value="1"/>
</dbReference>
<keyword evidence="1" id="KW-0175">Coiled coil</keyword>
<keyword evidence="2" id="KW-0812">Transmembrane</keyword>
<keyword evidence="2" id="KW-1133">Transmembrane helix</keyword>
<dbReference type="RefSeq" id="WP_377603279.1">
    <property type="nucleotide sequence ID" value="NZ_JBHUME010000008.1"/>
</dbReference>
<reference evidence="4" key="1">
    <citation type="journal article" date="2019" name="Int. J. Syst. Evol. Microbiol.">
        <title>The Global Catalogue of Microorganisms (GCM) 10K type strain sequencing project: providing services to taxonomists for standard genome sequencing and annotation.</title>
        <authorList>
            <consortium name="The Broad Institute Genomics Platform"/>
            <consortium name="The Broad Institute Genome Sequencing Center for Infectious Disease"/>
            <person name="Wu L."/>
            <person name="Ma J."/>
        </authorList>
    </citation>
    <scope>NUCLEOTIDE SEQUENCE [LARGE SCALE GENOMIC DNA]</scope>
    <source>
        <strain evidence="4">KCTC 3950</strain>
    </source>
</reference>
<feature type="transmembrane region" description="Helical" evidence="2">
    <location>
        <begin position="423"/>
        <end position="446"/>
    </location>
</feature>
<gene>
    <name evidence="3" type="ORF">ACFSUF_12690</name>
</gene>
<dbReference type="PANTHER" id="PTHR32063">
    <property type="match status" value="1"/>
</dbReference>
<sequence>MQFLTRFSLKNSIAVLIISVLLIGLGAYSFSSLKSDLLPDIEFPQLSVTAVYPGASSEDVNEQITRKLEEKLKGIEGLDSMTSQSGDSVSRVQLSFPIGSDMDKITPSVNEAVKDAGLPEGVQTKVDRFSFGAIPIVNAALFAKDNPDFEAWVKETLKPELDKVKGINSVALSGLPEKYLEIIVDKTKARQYGLSLDAVKKAVQESYFSFPAGTVQDQTIVVPIRVDQKLTKLEDLKKVTVTSPVTGKEVALSGFAEVKTVEQTTAISRYNLKPSISLLINKKQDANTVEVADGVIEVLDKHKDKMEYVMSFDQAEGIKSSINELISKGLFGALFASLAVLIFLRNFRATIIAVLSIPLSLLIAAIFIKWWGLTLNVMSLAGMAVSVGRVVDDSIIVIENIFRKIKQDPAGDRSKLTMEGTKEMMSAILSSTITTVVVFLPLGLVGGITGAFFLPFALTIVVALLASLVVAITLIPILARSSFRKLGDDHEKEPFYVKWYEKLVRSALRHKVITVVLAFALLVGSFGLLAVSNLGFVFLPNEKQKLVQANIELPAATSLETTNDVSLQLEQLLDGAKQQYPKVFTSIGNYDYQTGTTSTNKATYFLELAEDVEMQDALKDVSSIIQGVLDAQAPGSIVKVSELSTGGPPTNNNVDVDLYSNNLTELEKASKQVEELMLKRTDIKNVKNNMQEKQLQWTVQLKPEQMKEKGLSSFMVLGLITDQTKPVSVGQYVLDGTEQDIRLSYDRPLSGKEELENLTLFGKAGPVKLKDVAEVVQGEVVTSIQKLNERVYARVSAEVAGNDVSGVTAQVISEVEKLDLPSGVSLEGGGGSDETAQTIQDLLVAMGIAIGLVYLTMLVFFGKARLPFVILTSLLFVPIGSLILLIIAKEPMSMSAMIGFLMLIGIVVTNAIVLVDRINQNRAAGLPIREAIIESGKTRLRPILMTALATIAALLPLAFSTPEGGLISRGLALVVVGGLTTSTLLTVVFLPVIYEIAFNREHRKEQKLAKSGGLSV</sequence>
<dbReference type="Gene3D" id="1.20.1640.10">
    <property type="entry name" value="Multidrug efflux transporter AcrB transmembrane domain"/>
    <property type="match status" value="2"/>
</dbReference>
<name>A0ABW5PFG9_9BACL</name>
<feature type="transmembrane region" description="Helical" evidence="2">
    <location>
        <begin position="452"/>
        <end position="478"/>
    </location>
</feature>
<evidence type="ECO:0000256" key="1">
    <source>
        <dbReference type="SAM" id="Coils"/>
    </source>
</evidence>
<proteinExistence type="predicted"/>
<dbReference type="Gene3D" id="3.30.2090.10">
    <property type="entry name" value="Multidrug efflux transporter AcrB TolC docking domain, DN and DC subdomains"/>
    <property type="match status" value="2"/>
</dbReference>
<keyword evidence="4" id="KW-1185">Reference proteome</keyword>
<dbReference type="SUPFAM" id="SSF82693">
    <property type="entry name" value="Multidrug efflux transporter AcrB pore domain, PN1, PN2, PC1 and PC2 subdomains"/>
    <property type="match status" value="1"/>
</dbReference>
<evidence type="ECO:0000313" key="4">
    <source>
        <dbReference type="Proteomes" id="UP001597541"/>
    </source>
</evidence>
<protein>
    <submittedName>
        <fullName evidence="3">Efflux RND transporter permease subunit</fullName>
    </submittedName>
</protein>
<organism evidence="3 4">
    <name type="scientific">Paenibacillus gansuensis</name>
    <dbReference type="NCBI Taxonomy" id="306542"/>
    <lineage>
        <taxon>Bacteria</taxon>
        <taxon>Bacillati</taxon>
        <taxon>Bacillota</taxon>
        <taxon>Bacilli</taxon>
        <taxon>Bacillales</taxon>
        <taxon>Paenibacillaceae</taxon>
        <taxon>Paenibacillus</taxon>
    </lineage>
</organism>
<evidence type="ECO:0000313" key="3">
    <source>
        <dbReference type="EMBL" id="MFD2613280.1"/>
    </source>
</evidence>
<feature type="transmembrane region" description="Helical" evidence="2">
    <location>
        <begin position="868"/>
        <end position="888"/>
    </location>
</feature>
<dbReference type="SUPFAM" id="SSF82866">
    <property type="entry name" value="Multidrug efflux transporter AcrB transmembrane domain"/>
    <property type="match status" value="2"/>
</dbReference>
<feature type="transmembrane region" description="Helical" evidence="2">
    <location>
        <begin position="12"/>
        <end position="30"/>
    </location>
</feature>
<feature type="transmembrane region" description="Helical" evidence="2">
    <location>
        <begin position="940"/>
        <end position="959"/>
    </location>
</feature>
<dbReference type="Pfam" id="PF00873">
    <property type="entry name" value="ACR_tran"/>
    <property type="match status" value="1"/>
</dbReference>
<dbReference type="SUPFAM" id="SSF82714">
    <property type="entry name" value="Multidrug efflux transporter AcrB TolC docking domain, DN and DC subdomains"/>
    <property type="match status" value="2"/>
</dbReference>
<dbReference type="EMBL" id="JBHUME010000008">
    <property type="protein sequence ID" value="MFD2613280.1"/>
    <property type="molecule type" value="Genomic_DNA"/>
</dbReference>
<dbReference type="Gene3D" id="3.30.70.1440">
    <property type="entry name" value="Multidrug efflux transporter AcrB pore domain"/>
    <property type="match status" value="1"/>
</dbReference>
<feature type="transmembrane region" description="Helical" evidence="2">
    <location>
        <begin position="351"/>
        <end position="371"/>
    </location>
</feature>
<feature type="transmembrane region" description="Helical" evidence="2">
    <location>
        <begin position="512"/>
        <end position="539"/>
    </location>
</feature>
<accession>A0ABW5PFG9</accession>